<dbReference type="GO" id="GO:0070652">
    <property type="term" value="C:HAUS complex"/>
    <property type="evidence" value="ECO:0007669"/>
    <property type="project" value="InterPro"/>
</dbReference>
<evidence type="ECO:0000313" key="4">
    <source>
        <dbReference type="EMBL" id="KAK1286459.1"/>
    </source>
</evidence>
<proteinExistence type="predicted"/>
<organism evidence="4 5">
    <name type="scientific">Acorus calamus</name>
    <name type="common">Sweet flag</name>
    <dbReference type="NCBI Taxonomy" id="4465"/>
    <lineage>
        <taxon>Eukaryota</taxon>
        <taxon>Viridiplantae</taxon>
        <taxon>Streptophyta</taxon>
        <taxon>Embryophyta</taxon>
        <taxon>Tracheophyta</taxon>
        <taxon>Spermatophyta</taxon>
        <taxon>Magnoliopsida</taxon>
        <taxon>Liliopsida</taxon>
        <taxon>Acoraceae</taxon>
        <taxon>Acorus</taxon>
    </lineage>
</organism>
<reference evidence="4" key="1">
    <citation type="journal article" date="2023" name="Nat. Commun.">
        <title>Diploid and tetraploid genomes of Acorus and the evolution of monocots.</title>
        <authorList>
            <person name="Ma L."/>
            <person name="Liu K.W."/>
            <person name="Li Z."/>
            <person name="Hsiao Y.Y."/>
            <person name="Qi Y."/>
            <person name="Fu T."/>
            <person name="Tang G.D."/>
            <person name="Zhang D."/>
            <person name="Sun W.H."/>
            <person name="Liu D.K."/>
            <person name="Li Y."/>
            <person name="Chen G.Z."/>
            <person name="Liu X.D."/>
            <person name="Liao X.Y."/>
            <person name="Jiang Y.T."/>
            <person name="Yu X."/>
            <person name="Hao Y."/>
            <person name="Huang J."/>
            <person name="Zhao X.W."/>
            <person name="Ke S."/>
            <person name="Chen Y.Y."/>
            <person name="Wu W.L."/>
            <person name="Hsu J.L."/>
            <person name="Lin Y.F."/>
            <person name="Huang M.D."/>
            <person name="Li C.Y."/>
            <person name="Huang L."/>
            <person name="Wang Z.W."/>
            <person name="Zhao X."/>
            <person name="Zhong W.Y."/>
            <person name="Peng D.H."/>
            <person name="Ahmad S."/>
            <person name="Lan S."/>
            <person name="Zhang J.S."/>
            <person name="Tsai W.C."/>
            <person name="Van de Peer Y."/>
            <person name="Liu Z.J."/>
        </authorList>
    </citation>
    <scope>NUCLEOTIDE SEQUENCE</scope>
    <source>
        <strain evidence="4">CP</strain>
    </source>
</reference>
<dbReference type="EMBL" id="JAUJYO010000020">
    <property type="protein sequence ID" value="KAK1286459.1"/>
    <property type="molecule type" value="Genomic_DNA"/>
</dbReference>
<feature type="region of interest" description="Disordered" evidence="2">
    <location>
        <begin position="308"/>
        <end position="364"/>
    </location>
</feature>
<feature type="coiled-coil region" evidence="1">
    <location>
        <begin position="416"/>
        <end position="450"/>
    </location>
</feature>
<dbReference type="AlphaFoldDB" id="A0AAV9CDP5"/>
<comment type="caution">
    <text evidence="4">The sequence shown here is derived from an EMBL/GenBank/DDBJ whole genome shotgun (WGS) entry which is preliminary data.</text>
</comment>
<dbReference type="Pfam" id="PF14661">
    <property type="entry name" value="HAUS6_N"/>
    <property type="match status" value="1"/>
</dbReference>
<name>A0AAV9CDP5_ACOCL</name>
<keyword evidence="5" id="KW-1185">Reference proteome</keyword>
<dbReference type="PANTHER" id="PTHR16151">
    <property type="entry name" value="HAUS AUGMIN-LIKE COMPLEX SUBUNIT 6"/>
    <property type="match status" value="1"/>
</dbReference>
<accession>A0AAV9CDP5</accession>
<dbReference type="GO" id="GO:0008017">
    <property type="term" value="F:microtubule binding"/>
    <property type="evidence" value="ECO:0007669"/>
    <property type="project" value="TreeGrafter"/>
</dbReference>
<evidence type="ECO:0000259" key="3">
    <source>
        <dbReference type="Pfam" id="PF14661"/>
    </source>
</evidence>
<feature type="domain" description="HAUS augmin-like complex subunit 6 N-terminal" evidence="3">
    <location>
        <begin position="18"/>
        <end position="255"/>
    </location>
</feature>
<evidence type="ECO:0000313" key="5">
    <source>
        <dbReference type="Proteomes" id="UP001180020"/>
    </source>
</evidence>
<dbReference type="GO" id="GO:1990498">
    <property type="term" value="C:mitotic spindle microtubule"/>
    <property type="evidence" value="ECO:0007669"/>
    <property type="project" value="TreeGrafter"/>
</dbReference>
<feature type="compositionally biased region" description="Polar residues" evidence="2">
    <location>
        <begin position="328"/>
        <end position="351"/>
    </location>
</feature>
<dbReference type="InterPro" id="IPR028163">
    <property type="entry name" value="HAUS_6_N"/>
</dbReference>
<feature type="coiled-coil region" evidence="1">
    <location>
        <begin position="208"/>
        <end position="235"/>
    </location>
</feature>
<sequence length="683" mass="75954">MATEREKERDAELESATYTNCLLLGLDPSILGASAGNPVPRSGLFRHSNPRLGEQLLYFLLCSLRGPAQSSKDFDKVWPIFDSAQSRDFRKIVHGIISELELQGALPRSNSRVSSLATCCGPRFVELLWQLSVHALREVHRRLFPEDVASNPLPASLTDVSYTHAATLLPVTKARIALERRRFLKNANISVNRQATWSSLAHEMTSEYRGLCAEEAFLQQELEKLQDLRSKEKLEGVLWDDRVSNSLGQNCHLVSKATRLWDSLLARQNQHEVLASGPIEDLIAHREHRYRISGTSLLAAMDQTSHVSYQPGDLVPTPADDQDKIDDSFNTVSREGSRNSLDSTNTQGNDESLNRVADRSGRSHSTVDVAEILRRWTHALQRIHKQSLHLAKANDGEGPELLRGAGGHAESLDATLSEHRQHLASIQDLIDKLKESVPEMQQSISKLTEEVNRTSSVIPLPKHNGRSTLSNQAQSSGRTTENSANEVVDVTSRLSSIQLETVSTSPALKLPQLFSVPPGKTANAQKKHTRVLQANQETNLPRGKSFNPNDHVDNPVQDSDSFYAQSLKRSVREAALSKHQLPNGLSEGVSENRTSYKQLTHWSVPNDYGDQVNEVSPSNLFIDHVASDSQRLFYDIGEMQDHVFSPPLLMDSPYTTDAYEDLLAPLSETDAALMIRQADDLHV</sequence>
<keyword evidence="1" id="KW-0175">Coiled coil</keyword>
<feature type="region of interest" description="Disordered" evidence="2">
    <location>
        <begin position="536"/>
        <end position="556"/>
    </location>
</feature>
<dbReference type="PANTHER" id="PTHR16151:SF2">
    <property type="entry name" value="HAUS AUGMIN-LIKE COMPLEX SUBUNIT 6"/>
    <property type="match status" value="1"/>
</dbReference>
<protein>
    <recommendedName>
        <fullName evidence="3">HAUS augmin-like complex subunit 6 N-terminal domain-containing protein</fullName>
    </recommendedName>
</protein>
<reference evidence="4" key="2">
    <citation type="submission" date="2023-06" db="EMBL/GenBank/DDBJ databases">
        <authorList>
            <person name="Ma L."/>
            <person name="Liu K.-W."/>
            <person name="Li Z."/>
            <person name="Hsiao Y.-Y."/>
            <person name="Qi Y."/>
            <person name="Fu T."/>
            <person name="Tang G."/>
            <person name="Zhang D."/>
            <person name="Sun W.-H."/>
            <person name="Liu D.-K."/>
            <person name="Li Y."/>
            <person name="Chen G.-Z."/>
            <person name="Liu X.-D."/>
            <person name="Liao X.-Y."/>
            <person name="Jiang Y.-T."/>
            <person name="Yu X."/>
            <person name="Hao Y."/>
            <person name="Huang J."/>
            <person name="Zhao X.-W."/>
            <person name="Ke S."/>
            <person name="Chen Y.-Y."/>
            <person name="Wu W.-L."/>
            <person name="Hsu J.-L."/>
            <person name="Lin Y.-F."/>
            <person name="Huang M.-D."/>
            <person name="Li C.-Y."/>
            <person name="Huang L."/>
            <person name="Wang Z.-W."/>
            <person name="Zhao X."/>
            <person name="Zhong W.-Y."/>
            <person name="Peng D.-H."/>
            <person name="Ahmad S."/>
            <person name="Lan S."/>
            <person name="Zhang J.-S."/>
            <person name="Tsai W.-C."/>
            <person name="Van De Peer Y."/>
            <person name="Liu Z.-J."/>
        </authorList>
    </citation>
    <scope>NUCLEOTIDE SEQUENCE</scope>
    <source>
        <strain evidence="4">CP</strain>
        <tissue evidence="4">Leaves</tissue>
    </source>
</reference>
<dbReference type="InterPro" id="IPR026797">
    <property type="entry name" value="HAUS_6"/>
</dbReference>
<dbReference type="Proteomes" id="UP001180020">
    <property type="component" value="Unassembled WGS sequence"/>
</dbReference>
<gene>
    <name evidence="4" type="ORF">QJS10_CPB20g02134</name>
</gene>
<feature type="region of interest" description="Disordered" evidence="2">
    <location>
        <begin position="457"/>
        <end position="486"/>
    </location>
</feature>
<feature type="compositionally biased region" description="Polar residues" evidence="2">
    <location>
        <begin position="466"/>
        <end position="485"/>
    </location>
</feature>
<evidence type="ECO:0000256" key="2">
    <source>
        <dbReference type="SAM" id="MobiDB-lite"/>
    </source>
</evidence>
<evidence type="ECO:0000256" key="1">
    <source>
        <dbReference type="SAM" id="Coils"/>
    </source>
</evidence>
<dbReference type="GO" id="GO:0051225">
    <property type="term" value="P:spindle assembly"/>
    <property type="evidence" value="ECO:0007669"/>
    <property type="project" value="InterPro"/>
</dbReference>
<feature type="compositionally biased region" description="Basic and acidic residues" evidence="2">
    <location>
        <begin position="352"/>
        <end position="361"/>
    </location>
</feature>